<dbReference type="STRING" id="583356.Igag_0819"/>
<evidence type="ECO:0000313" key="2">
    <source>
        <dbReference type="Proteomes" id="UP000001304"/>
    </source>
</evidence>
<dbReference type="AlphaFoldDB" id="E0STM6"/>
<dbReference type="KEGG" id="iag:Igag_0819"/>
<gene>
    <name evidence="1" type="ordered locus">Igag_0819</name>
</gene>
<evidence type="ECO:0000313" key="1">
    <source>
        <dbReference type="EMBL" id="ADM27642.1"/>
    </source>
</evidence>
<dbReference type="BioCyc" id="IAGG583356:GHAH-808-MONOMER"/>
<dbReference type="Gene3D" id="3.40.50.300">
    <property type="entry name" value="P-loop containing nucleotide triphosphate hydrolases"/>
    <property type="match status" value="1"/>
</dbReference>
<keyword evidence="2" id="KW-1185">Reference proteome</keyword>
<organism evidence="1 2">
    <name type="scientific">Ignisphaera aggregans (strain DSM 17230 / JCM 13409 / AQ1.S1)</name>
    <dbReference type="NCBI Taxonomy" id="583356"/>
    <lineage>
        <taxon>Archaea</taxon>
        <taxon>Thermoproteota</taxon>
        <taxon>Thermoprotei</taxon>
        <taxon>Desulfurococcales</taxon>
        <taxon>Desulfurococcaceae</taxon>
        <taxon>Ignisphaera</taxon>
    </lineage>
</organism>
<name>E0STM6_IGNAA</name>
<dbReference type="HOGENOM" id="CLU_808003_0_0_2"/>
<dbReference type="InterPro" id="IPR027417">
    <property type="entry name" value="P-loop_NTPase"/>
</dbReference>
<reference evidence="1 2" key="1">
    <citation type="journal article" date="2010" name="Stand. Genomic Sci.">
        <title>Complete genome sequence of Ignisphaera aggregans type strain (AQ1.S1).</title>
        <authorList>
            <person name="Goker M."/>
            <person name="Held B."/>
            <person name="Lapidus A."/>
            <person name="Nolan M."/>
            <person name="Spring S."/>
            <person name="Yasawong M."/>
            <person name="Lucas S."/>
            <person name="Glavina Del Rio T."/>
            <person name="Tice H."/>
            <person name="Cheng J.F."/>
            <person name="Goodwin L."/>
            <person name="Tapia R."/>
            <person name="Pitluck S."/>
            <person name="Liolios K."/>
            <person name="Ivanova N."/>
            <person name="Mavromatis K."/>
            <person name="Mikhailova N."/>
            <person name="Pati A."/>
            <person name="Chen A."/>
            <person name="Palaniappan K."/>
            <person name="Brambilla E."/>
            <person name="Land M."/>
            <person name="Hauser L."/>
            <person name="Chang Y.J."/>
            <person name="Jeffries C.D."/>
            <person name="Brettin T."/>
            <person name="Detter J.C."/>
            <person name="Han C."/>
            <person name="Rohde M."/>
            <person name="Sikorski J."/>
            <person name="Woyke T."/>
            <person name="Bristow J."/>
            <person name="Eisen J.A."/>
            <person name="Markowitz V."/>
            <person name="Hugenholtz P."/>
            <person name="Kyrpides N.C."/>
            <person name="Klenk H.P."/>
        </authorList>
    </citation>
    <scope>NUCLEOTIDE SEQUENCE [LARGE SCALE GENOMIC DNA]</scope>
    <source>
        <strain evidence="2">DSM 17230 / JCM 13409 / AQ1.S1</strain>
    </source>
</reference>
<dbReference type="Proteomes" id="UP000001304">
    <property type="component" value="Chromosome"/>
</dbReference>
<accession>E0STM6</accession>
<dbReference type="EMBL" id="CP002098">
    <property type="protein sequence ID" value="ADM27642.1"/>
    <property type="molecule type" value="Genomic_DNA"/>
</dbReference>
<protein>
    <submittedName>
        <fullName evidence="1">Uncharacterized protein</fullName>
    </submittedName>
</protein>
<dbReference type="SUPFAM" id="SSF52540">
    <property type="entry name" value="P-loop containing nucleoside triphosphate hydrolases"/>
    <property type="match status" value="1"/>
</dbReference>
<proteinExistence type="predicted"/>
<sequence>MTVGIVGGRGTGKSVFVALLAQSAINYTNEMKAHFRYYTDPKFTAVIGDIITSLKMKMWPPATLKGSLIEYRFWFGYSNILTRWLVDTWGPIDKLMEILNFERAKLFNIVEFSLYDISGEDVDILRQALARSEHGESIDEILPQNLRRLLECDVLVFLIDASKITTDINDPAYKEMLEYDNVMAQLMSTVALYRSRRYRGKQNRLFPVFVVTKFDTLEPKIRRALGIPDSYSHWVASVSRDDIEDRVDKILYRFFQHTRALVLGGTLHGVELEKARAFVSYVETELNEEGVPVPKVYSPDGISYEISYSRSEYIEFIKYFGKIANKIKVSHEEPGKYVVGLGR</sequence>